<dbReference type="InterPro" id="IPR009034">
    <property type="entry name" value="Dockerin_dom_fun_sf"/>
</dbReference>
<dbReference type="AlphaFoldDB" id="A0A1Y1X8D8"/>
<dbReference type="Pfam" id="PF02013">
    <property type="entry name" value="CBM_10"/>
    <property type="match status" value="1"/>
</dbReference>
<dbReference type="InterPro" id="IPR002883">
    <property type="entry name" value="CBM10/Dockerin_dom"/>
</dbReference>
<proteinExistence type="predicted"/>
<keyword evidence="3" id="KW-0378">Hydrolase</keyword>
<evidence type="ECO:0000313" key="6">
    <source>
        <dbReference type="Proteomes" id="UP000193944"/>
    </source>
</evidence>
<organism evidence="5 6">
    <name type="scientific">Anaeromyces robustus</name>
    <dbReference type="NCBI Taxonomy" id="1754192"/>
    <lineage>
        <taxon>Eukaryota</taxon>
        <taxon>Fungi</taxon>
        <taxon>Fungi incertae sedis</taxon>
        <taxon>Chytridiomycota</taxon>
        <taxon>Chytridiomycota incertae sedis</taxon>
        <taxon>Neocallimastigomycetes</taxon>
        <taxon>Neocallimastigales</taxon>
        <taxon>Neocallimastigaceae</taxon>
        <taxon>Anaeromyces</taxon>
    </lineage>
</organism>
<keyword evidence="6" id="KW-1185">Reference proteome</keyword>
<evidence type="ECO:0000256" key="1">
    <source>
        <dbReference type="ARBA" id="ARBA00022729"/>
    </source>
</evidence>
<evidence type="ECO:0000256" key="3">
    <source>
        <dbReference type="ARBA" id="ARBA00022801"/>
    </source>
</evidence>
<reference evidence="5 6" key="2">
    <citation type="submission" date="2016-08" db="EMBL/GenBank/DDBJ databases">
        <title>Pervasive Adenine N6-methylation of Active Genes in Fungi.</title>
        <authorList>
            <consortium name="DOE Joint Genome Institute"/>
            <person name="Mondo S.J."/>
            <person name="Dannebaum R.O."/>
            <person name="Kuo R.C."/>
            <person name="Labutti K."/>
            <person name="Haridas S."/>
            <person name="Kuo A."/>
            <person name="Salamov A."/>
            <person name="Ahrendt S.R."/>
            <person name="Lipzen A."/>
            <person name="Sullivan W."/>
            <person name="Andreopoulos W.B."/>
            <person name="Clum A."/>
            <person name="Lindquist E."/>
            <person name="Daum C."/>
            <person name="Ramamoorthy G.K."/>
            <person name="Gryganskyi A."/>
            <person name="Culley D."/>
            <person name="Magnuson J.K."/>
            <person name="James T.Y."/>
            <person name="O'Malley M.A."/>
            <person name="Stajich J.E."/>
            <person name="Spatafora J.W."/>
            <person name="Visel A."/>
            <person name="Grigoriev I.V."/>
        </authorList>
    </citation>
    <scope>NUCLEOTIDE SEQUENCE [LARGE SCALE GENOMIC DNA]</scope>
    <source>
        <strain evidence="5 6">S4</strain>
    </source>
</reference>
<keyword evidence="1" id="KW-0732">Signal</keyword>
<evidence type="ECO:0000259" key="4">
    <source>
        <dbReference type="PROSITE" id="PS51763"/>
    </source>
</evidence>
<dbReference type="Proteomes" id="UP000193944">
    <property type="component" value="Unassembled WGS sequence"/>
</dbReference>
<keyword evidence="2" id="KW-0677">Repeat</keyword>
<feature type="domain" description="CBM10" evidence="4">
    <location>
        <begin position="457"/>
        <end position="487"/>
    </location>
</feature>
<reference evidence="5 6" key="1">
    <citation type="submission" date="2016-08" db="EMBL/GenBank/DDBJ databases">
        <title>A Parts List for Fungal Cellulosomes Revealed by Comparative Genomics.</title>
        <authorList>
            <consortium name="DOE Joint Genome Institute"/>
            <person name="Haitjema C.H."/>
            <person name="Gilmore S.P."/>
            <person name="Henske J.K."/>
            <person name="Solomon K.V."/>
            <person name="De Groot R."/>
            <person name="Kuo A."/>
            <person name="Mondo S.J."/>
            <person name="Salamov A.A."/>
            <person name="Labutti K."/>
            <person name="Zhao Z."/>
            <person name="Chiniquy J."/>
            <person name="Barry K."/>
            <person name="Brewer H.M."/>
            <person name="Purvine S.O."/>
            <person name="Wright A.T."/>
            <person name="Boxma B."/>
            <person name="Van Alen T."/>
            <person name="Hackstein J.H."/>
            <person name="Baker S.E."/>
            <person name="Grigoriev I.V."/>
            <person name="O'Malley M.A."/>
        </authorList>
    </citation>
    <scope>NUCLEOTIDE SEQUENCE [LARGE SCALE GENOMIC DNA]</scope>
    <source>
        <strain evidence="5 6">S4</strain>
    </source>
</reference>
<gene>
    <name evidence="5" type="ORF">BCR32DRAFT_279613</name>
</gene>
<dbReference type="Gene3D" id="3.90.1220.10">
    <property type="entry name" value="Cellulose docking domain, dockering"/>
    <property type="match status" value="1"/>
</dbReference>
<comment type="caution">
    <text evidence="5">The sequence shown here is derived from an EMBL/GenBank/DDBJ whole genome shotgun (WGS) entry which is preliminary data.</text>
</comment>
<dbReference type="EMBL" id="MCFG01000115">
    <property type="protein sequence ID" value="ORX81614.1"/>
    <property type="molecule type" value="Genomic_DNA"/>
</dbReference>
<dbReference type="PROSITE" id="PS51763">
    <property type="entry name" value="CBM10"/>
    <property type="match status" value="1"/>
</dbReference>
<name>A0A1Y1X8D8_9FUNG</name>
<accession>A0A1Y1X8D8</accession>
<evidence type="ECO:0000256" key="2">
    <source>
        <dbReference type="ARBA" id="ARBA00022737"/>
    </source>
</evidence>
<dbReference type="GO" id="GO:0016787">
    <property type="term" value="F:hydrolase activity"/>
    <property type="evidence" value="ECO:0007669"/>
    <property type="project" value="UniProtKB-KW"/>
</dbReference>
<sequence>MLQNQKSKICINSENGNYFNTIDKTLPIYLLSSLRYVHSECDNIMYINITYSYILNHYKCEINSKHVKEIFEKYGFKVLNEYIVDSFPFLEKSQVHVCNTRILSKEEVLKIRNKYYISYYCKDDICVPSSYNYMGKTIEIPNKNGTLIKYITNTCRYEEIKTNNCNSNILCNNDFECLSNKCFNNYCVFNDETPIIHCDDIYSNILFRHSYMYRGKPYNDVCINDNECSSKQCTHETCDIQENGPSDNEGTGFKEELKINEIKIPGTHDIVFFKLWDTFSTTSIEDMATSINNNLLDYINKEKSIFHNEWFIMDFPSSDIIRDLGVYSDIDYYPIKSTNGNKRDENNNISKICLQRKFDSLGNNIVKTNYKCINYEDFTIKNGKKYCSKANPSKCLDGNYILRPSILEYARYNNLTCSSIFAKYGVKYCTNKNTKVEYIDNIEMFFTWDHNPTPSIVCFPEELGYPCCSDDPNAVVVTTDSDGQWGY</sequence>
<protein>
    <recommendedName>
        <fullName evidence="4">CBM10 domain-containing protein</fullName>
    </recommendedName>
</protein>
<evidence type="ECO:0000313" key="5">
    <source>
        <dbReference type="EMBL" id="ORX81614.1"/>
    </source>
</evidence>
<dbReference type="SUPFAM" id="SSF64571">
    <property type="entry name" value="Cellulose docking domain, dockering"/>
    <property type="match status" value="1"/>
</dbReference>